<dbReference type="Gene3D" id="1.20.1330.10">
    <property type="entry name" value="f41 fragment of flagellin, N-terminal domain"/>
    <property type="match status" value="1"/>
</dbReference>
<dbReference type="Proteomes" id="UP000548867">
    <property type="component" value="Unassembled WGS sequence"/>
</dbReference>
<evidence type="ECO:0000313" key="7">
    <source>
        <dbReference type="Proteomes" id="UP000548867"/>
    </source>
</evidence>
<keyword evidence="6" id="KW-0969">Cilium</keyword>
<dbReference type="Pfam" id="PF00669">
    <property type="entry name" value="Flagellin_N"/>
    <property type="match status" value="1"/>
</dbReference>
<dbReference type="PANTHER" id="PTHR42792:SF1">
    <property type="entry name" value="FLAGELLAR HOOK-ASSOCIATED PROTEIN 3"/>
    <property type="match status" value="1"/>
</dbReference>
<dbReference type="EMBL" id="JACIDX010000014">
    <property type="protein sequence ID" value="MBB3956539.1"/>
    <property type="molecule type" value="Genomic_DNA"/>
</dbReference>
<sequence>MTNVSTSAFYQNAISSMTDLRKQTEKLQAQISTGNTIQHSRDNPLAAAQMRALQAADTLASADKANASAAKTQLTQTDDTLSQFTDILSQITTLTTQAASSTLNDSQRASVGQQIGAFYESLTSLANTKDAQGNPLFGGQATGNAYTFDPTTGAPSYNGTSTASTLSLGPGLSVTTGVTGPEFLDFQSGGVSKNLLTTVKSLADALQNPTSTAAAIATAKSALDDLGAATSSVSASQTVVGARLDWINTTSNMQTQTATQRATREADVGGTDLAATIAKLSQQMTVLEAAQSSFVKVANLSLFSMLN</sequence>
<evidence type="ECO:0000256" key="2">
    <source>
        <dbReference type="ARBA" id="ARBA00004613"/>
    </source>
</evidence>
<reference evidence="6 7" key="1">
    <citation type="submission" date="2020-08" db="EMBL/GenBank/DDBJ databases">
        <title>Genomic Encyclopedia of Type Strains, Phase IV (KMG-IV): sequencing the most valuable type-strain genomes for metagenomic binning, comparative biology and taxonomic classification.</title>
        <authorList>
            <person name="Goeker M."/>
        </authorList>
    </citation>
    <scope>NUCLEOTIDE SEQUENCE [LARGE SCALE GENOMIC DNA]</scope>
    <source>
        <strain evidence="6 7">DSM 27057</strain>
    </source>
</reference>
<evidence type="ECO:0000256" key="3">
    <source>
        <dbReference type="ARBA" id="ARBA00005709"/>
    </source>
</evidence>
<evidence type="ECO:0000256" key="1">
    <source>
        <dbReference type="ARBA" id="ARBA00004365"/>
    </source>
</evidence>
<dbReference type="GO" id="GO:0071973">
    <property type="term" value="P:bacterial-type flagellum-dependent cell motility"/>
    <property type="evidence" value="ECO:0007669"/>
    <property type="project" value="InterPro"/>
</dbReference>
<evidence type="ECO:0000256" key="4">
    <source>
        <dbReference type="ARBA" id="ARBA00023143"/>
    </source>
</evidence>
<keyword evidence="4" id="KW-0975">Bacterial flagellum</keyword>
<feature type="domain" description="Flagellin N-terminal" evidence="5">
    <location>
        <begin position="4"/>
        <end position="142"/>
    </location>
</feature>
<comment type="similarity">
    <text evidence="3">Belongs to the bacterial flagellin family.</text>
</comment>
<keyword evidence="6" id="KW-0282">Flagellum</keyword>
<dbReference type="GO" id="GO:0005576">
    <property type="term" value="C:extracellular region"/>
    <property type="evidence" value="ECO:0007669"/>
    <property type="project" value="UniProtKB-SubCell"/>
</dbReference>
<comment type="subcellular location">
    <subcellularLocation>
        <location evidence="1">Bacterial flagellum</location>
    </subcellularLocation>
    <subcellularLocation>
        <location evidence="2">Secreted</location>
    </subcellularLocation>
</comment>
<dbReference type="InterPro" id="IPR001492">
    <property type="entry name" value="Flagellin"/>
</dbReference>
<evidence type="ECO:0000259" key="5">
    <source>
        <dbReference type="Pfam" id="PF00669"/>
    </source>
</evidence>
<dbReference type="RefSeq" id="WP_183627410.1">
    <property type="nucleotide sequence ID" value="NZ_JACIDX010000014.1"/>
</dbReference>
<dbReference type="InterPro" id="IPR001029">
    <property type="entry name" value="Flagellin_N"/>
</dbReference>
<dbReference type="NCBIfam" id="TIGR02550">
    <property type="entry name" value="flagell_flgL"/>
    <property type="match status" value="1"/>
</dbReference>
<organism evidence="6 7">
    <name type="scientific">Novosphingobium sediminicola</name>
    <dbReference type="NCBI Taxonomy" id="563162"/>
    <lineage>
        <taxon>Bacteria</taxon>
        <taxon>Pseudomonadati</taxon>
        <taxon>Pseudomonadota</taxon>
        <taxon>Alphaproteobacteria</taxon>
        <taxon>Sphingomonadales</taxon>
        <taxon>Sphingomonadaceae</taxon>
        <taxon>Novosphingobium</taxon>
    </lineage>
</organism>
<proteinExistence type="inferred from homology"/>
<gene>
    <name evidence="6" type="ORF">GGR38_003504</name>
</gene>
<dbReference type="GO" id="GO:0005198">
    <property type="term" value="F:structural molecule activity"/>
    <property type="evidence" value="ECO:0007669"/>
    <property type="project" value="InterPro"/>
</dbReference>
<dbReference type="AlphaFoldDB" id="A0A7W6CKY0"/>
<comment type="caution">
    <text evidence="6">The sequence shown here is derived from an EMBL/GenBank/DDBJ whole genome shotgun (WGS) entry which is preliminary data.</text>
</comment>
<dbReference type="PANTHER" id="PTHR42792">
    <property type="entry name" value="FLAGELLIN"/>
    <property type="match status" value="1"/>
</dbReference>
<keyword evidence="7" id="KW-1185">Reference proteome</keyword>
<dbReference type="GO" id="GO:0009424">
    <property type="term" value="C:bacterial-type flagellum hook"/>
    <property type="evidence" value="ECO:0007669"/>
    <property type="project" value="InterPro"/>
</dbReference>
<dbReference type="SUPFAM" id="SSF64518">
    <property type="entry name" value="Phase 1 flagellin"/>
    <property type="match status" value="1"/>
</dbReference>
<name>A0A7W6CKY0_9SPHN</name>
<accession>A0A7W6CKY0</accession>
<evidence type="ECO:0000313" key="6">
    <source>
        <dbReference type="EMBL" id="MBB3956539.1"/>
    </source>
</evidence>
<dbReference type="InterPro" id="IPR013384">
    <property type="entry name" value="Flagell_FlgL"/>
</dbReference>
<protein>
    <submittedName>
        <fullName evidence="6">Flagellar hook-associated protein 3 FlgL</fullName>
    </submittedName>
</protein>
<keyword evidence="6" id="KW-0966">Cell projection</keyword>